<keyword evidence="3" id="KW-1185">Reference proteome</keyword>
<reference evidence="2 3" key="1">
    <citation type="submission" date="2020-08" db="EMBL/GenBank/DDBJ databases">
        <title>Aphidius gifuensis genome sequencing and assembly.</title>
        <authorList>
            <person name="Du Z."/>
        </authorList>
    </citation>
    <scope>NUCLEOTIDE SEQUENCE [LARGE SCALE GENOMIC DNA]</scope>
    <source>
        <strain evidence="2">YNYX2018</strain>
        <tissue evidence="2">Adults</tissue>
    </source>
</reference>
<dbReference type="EMBL" id="JACMRX010000005">
    <property type="protein sequence ID" value="KAF7990026.1"/>
    <property type="molecule type" value="Genomic_DNA"/>
</dbReference>
<sequence length="294" mass="34540">MKKELLAHQGDLGIIDREINDERKEFINLIFNYKKRLAVSRKLLEEKSDELAKLKADYQFINNSCCILEKKIQKIEDNYAQTLSSILKNFYELQEKLKTTEDDYKRVSNDFEKSQKMLIDASTREIDLQQSIAKAELNPEKDSKINKLENKIVDLHLALEEMQGKLGLKQKCHCYKSQLLSLRKRITVLQKQSKDLIKLKDLLAQNCENFNQCNCSYSNINNKNRRRDKEIFKKCRVQASENRNLKAKKIKSIARKICQKNNMMNTVPIKKYITSSRLNIDENRDFGYQSSNSK</sequence>
<dbReference type="AlphaFoldDB" id="A0A834XNN1"/>
<gene>
    <name evidence="2" type="ORF">HCN44_008700</name>
</gene>
<comment type="caution">
    <text evidence="2">The sequence shown here is derived from an EMBL/GenBank/DDBJ whole genome shotgun (WGS) entry which is preliminary data.</text>
</comment>
<evidence type="ECO:0000256" key="1">
    <source>
        <dbReference type="SAM" id="Coils"/>
    </source>
</evidence>
<keyword evidence="1" id="KW-0175">Coiled coil</keyword>
<protein>
    <submittedName>
        <fullName evidence="2">Uncharacterized protein</fullName>
    </submittedName>
</protein>
<name>A0A834XNN1_APHGI</name>
<evidence type="ECO:0000313" key="2">
    <source>
        <dbReference type="EMBL" id="KAF7990026.1"/>
    </source>
</evidence>
<dbReference type="Proteomes" id="UP000639338">
    <property type="component" value="Unassembled WGS sequence"/>
</dbReference>
<dbReference type="SUPFAM" id="SSF57997">
    <property type="entry name" value="Tropomyosin"/>
    <property type="match status" value="1"/>
</dbReference>
<organism evidence="2 3">
    <name type="scientific">Aphidius gifuensis</name>
    <name type="common">Parasitoid wasp</name>
    <dbReference type="NCBI Taxonomy" id="684658"/>
    <lineage>
        <taxon>Eukaryota</taxon>
        <taxon>Metazoa</taxon>
        <taxon>Ecdysozoa</taxon>
        <taxon>Arthropoda</taxon>
        <taxon>Hexapoda</taxon>
        <taxon>Insecta</taxon>
        <taxon>Pterygota</taxon>
        <taxon>Neoptera</taxon>
        <taxon>Endopterygota</taxon>
        <taxon>Hymenoptera</taxon>
        <taxon>Apocrita</taxon>
        <taxon>Ichneumonoidea</taxon>
        <taxon>Braconidae</taxon>
        <taxon>Aphidiinae</taxon>
        <taxon>Aphidius</taxon>
    </lineage>
</organism>
<feature type="coiled-coil region" evidence="1">
    <location>
        <begin position="37"/>
        <end position="64"/>
    </location>
</feature>
<proteinExistence type="predicted"/>
<accession>A0A834XNN1</accession>
<evidence type="ECO:0000313" key="3">
    <source>
        <dbReference type="Proteomes" id="UP000639338"/>
    </source>
</evidence>